<sequence>MAESAQTEAADEEAGMRDGGMQKQERSSESQRP</sequence>
<dbReference type="AlphaFoldDB" id="Q2GU88"/>
<dbReference type="InParanoid" id="Q2GU88"/>
<feature type="region of interest" description="Disordered" evidence="1">
    <location>
        <begin position="1"/>
        <end position="33"/>
    </location>
</feature>
<organism evidence="2 3">
    <name type="scientific">Chaetomium globosum (strain ATCC 6205 / CBS 148.51 / DSM 1962 / NBRC 6347 / NRRL 1970)</name>
    <name type="common">Soil fungus</name>
    <dbReference type="NCBI Taxonomy" id="306901"/>
    <lineage>
        <taxon>Eukaryota</taxon>
        <taxon>Fungi</taxon>
        <taxon>Dikarya</taxon>
        <taxon>Ascomycota</taxon>
        <taxon>Pezizomycotina</taxon>
        <taxon>Sordariomycetes</taxon>
        <taxon>Sordariomycetidae</taxon>
        <taxon>Sordariales</taxon>
        <taxon>Chaetomiaceae</taxon>
        <taxon>Chaetomium</taxon>
    </lineage>
</organism>
<dbReference type="EMBL" id="CH408034">
    <property type="protein sequence ID" value="EAQ84452.1"/>
    <property type="molecule type" value="Genomic_DNA"/>
</dbReference>
<evidence type="ECO:0000313" key="2">
    <source>
        <dbReference type="EMBL" id="EAQ84452.1"/>
    </source>
</evidence>
<feature type="compositionally biased region" description="Basic and acidic residues" evidence="1">
    <location>
        <begin position="23"/>
        <end position="33"/>
    </location>
</feature>
<evidence type="ECO:0000256" key="1">
    <source>
        <dbReference type="SAM" id="MobiDB-lite"/>
    </source>
</evidence>
<accession>Q2GU88</accession>
<dbReference type="VEuPathDB" id="FungiDB:CHGG_08466"/>
<reference evidence="3" key="1">
    <citation type="journal article" date="2015" name="Genome Announc.">
        <title>Draft genome sequence of the cellulolytic fungus Chaetomium globosum.</title>
        <authorList>
            <person name="Cuomo C.A."/>
            <person name="Untereiner W.A."/>
            <person name="Ma L.-J."/>
            <person name="Grabherr M."/>
            <person name="Birren B.W."/>
        </authorList>
    </citation>
    <scope>NUCLEOTIDE SEQUENCE [LARGE SCALE GENOMIC DNA]</scope>
    <source>
        <strain evidence="3">ATCC 6205 / CBS 148.51 / DSM 1962 / NBRC 6347 / NRRL 1970</strain>
    </source>
</reference>
<proteinExistence type="predicted"/>
<gene>
    <name evidence="2" type="ORF">CHGG_08466</name>
</gene>
<name>Q2GU88_CHAGB</name>
<dbReference type="GeneID" id="4395494"/>
<protein>
    <submittedName>
        <fullName evidence="2">Uncharacterized protein</fullName>
    </submittedName>
</protein>
<keyword evidence="3" id="KW-1185">Reference proteome</keyword>
<dbReference type="Proteomes" id="UP000001056">
    <property type="component" value="Unassembled WGS sequence"/>
</dbReference>
<evidence type="ECO:0000313" key="3">
    <source>
        <dbReference type="Proteomes" id="UP000001056"/>
    </source>
</evidence>
<dbReference type="HOGENOM" id="CLU_3384698_0_0_1"/>
<dbReference type="RefSeq" id="XP_001226393.1">
    <property type="nucleotide sequence ID" value="XM_001226392.1"/>
</dbReference>